<keyword evidence="2" id="KW-1185">Reference proteome</keyword>
<dbReference type="Proteomes" id="UP001294444">
    <property type="component" value="Unassembled WGS sequence"/>
</dbReference>
<protein>
    <submittedName>
        <fullName evidence="1">Uncharacterized protein</fullName>
    </submittedName>
</protein>
<evidence type="ECO:0000313" key="2">
    <source>
        <dbReference type="Proteomes" id="UP001294444"/>
    </source>
</evidence>
<name>A0AAJ4XP78_9BASI</name>
<organism evidence="1 2">
    <name type="scientific">Melanopsichium pennsylvanicum</name>
    <dbReference type="NCBI Taxonomy" id="63383"/>
    <lineage>
        <taxon>Eukaryota</taxon>
        <taxon>Fungi</taxon>
        <taxon>Dikarya</taxon>
        <taxon>Basidiomycota</taxon>
        <taxon>Ustilaginomycotina</taxon>
        <taxon>Ustilaginomycetes</taxon>
        <taxon>Ustilaginales</taxon>
        <taxon>Ustilaginaceae</taxon>
        <taxon>Melanopsichium</taxon>
    </lineage>
</organism>
<dbReference type="EMBL" id="OAPG01000013">
    <property type="protein sequence ID" value="SNX86255.1"/>
    <property type="molecule type" value="Genomic_DNA"/>
</dbReference>
<reference evidence="1" key="1">
    <citation type="submission" date="2023-10" db="EMBL/GenBank/DDBJ databases">
        <authorList>
            <person name="Guldener U."/>
        </authorList>
    </citation>
    <scope>NUCLEOTIDE SEQUENCE</scope>
    <source>
        <strain evidence="1">Mp4</strain>
    </source>
</reference>
<gene>
    <name evidence="1" type="ORF">MEPE_04964</name>
</gene>
<comment type="caution">
    <text evidence="1">The sequence shown here is derived from an EMBL/GenBank/DDBJ whole genome shotgun (WGS) entry which is preliminary data.</text>
</comment>
<proteinExistence type="predicted"/>
<dbReference type="AlphaFoldDB" id="A0AAJ4XP78"/>
<evidence type="ECO:0000313" key="1">
    <source>
        <dbReference type="EMBL" id="SNX86255.1"/>
    </source>
</evidence>
<sequence>MCMSPISMRFCIHERPNSQSGCSAETGQGSRERCEAPLDAYAAKAMELVPPEHDGQGGPAMSPTMGARMASTLANRVPSGRRALKCGFDSDLSAVIWHIPANTRLDSPGKWSSE</sequence>
<accession>A0AAJ4XP78</accession>